<dbReference type="InterPro" id="IPR009081">
    <property type="entry name" value="PP-bd_ACP"/>
</dbReference>
<accession>A0A852TU93</accession>
<dbReference type="PROSITE" id="PS50075">
    <property type="entry name" value="CARRIER"/>
    <property type="match status" value="1"/>
</dbReference>
<dbReference type="PANTHER" id="PTHR45527:SF1">
    <property type="entry name" value="FATTY ACID SYNTHASE"/>
    <property type="match status" value="1"/>
</dbReference>
<comment type="caution">
    <text evidence="5">The sequence shown here is derived from an EMBL/GenBank/DDBJ whole genome shotgun (WGS) entry which is preliminary data.</text>
</comment>
<dbReference type="Pfam" id="PF00501">
    <property type="entry name" value="AMP-binding"/>
    <property type="match status" value="1"/>
</dbReference>
<keyword evidence="3" id="KW-0597">Phosphoprotein</keyword>
<dbReference type="InterPro" id="IPR042099">
    <property type="entry name" value="ANL_N_sf"/>
</dbReference>
<dbReference type="GO" id="GO:0072330">
    <property type="term" value="P:monocarboxylic acid biosynthetic process"/>
    <property type="evidence" value="ECO:0007669"/>
    <property type="project" value="UniProtKB-ARBA"/>
</dbReference>
<dbReference type="GO" id="GO:0044550">
    <property type="term" value="P:secondary metabolite biosynthetic process"/>
    <property type="evidence" value="ECO:0007669"/>
    <property type="project" value="TreeGrafter"/>
</dbReference>
<evidence type="ECO:0000313" key="6">
    <source>
        <dbReference type="Proteomes" id="UP000589036"/>
    </source>
</evidence>
<proteinExistence type="predicted"/>
<dbReference type="Gene3D" id="3.40.50.12780">
    <property type="entry name" value="N-terminal domain of ligase-like"/>
    <property type="match status" value="1"/>
</dbReference>
<dbReference type="GO" id="GO:0031177">
    <property type="term" value="F:phosphopantetheine binding"/>
    <property type="evidence" value="ECO:0007669"/>
    <property type="project" value="TreeGrafter"/>
</dbReference>
<dbReference type="InterPro" id="IPR000873">
    <property type="entry name" value="AMP-dep_synth/lig_dom"/>
</dbReference>
<dbReference type="Pfam" id="PF13193">
    <property type="entry name" value="AMP-binding_C"/>
    <property type="match status" value="1"/>
</dbReference>
<dbReference type="CDD" id="cd05930">
    <property type="entry name" value="A_NRPS"/>
    <property type="match status" value="1"/>
</dbReference>
<protein>
    <submittedName>
        <fullName evidence="5">Amino acid adenylation domain-containing protein</fullName>
    </submittedName>
</protein>
<dbReference type="NCBIfam" id="TIGR01733">
    <property type="entry name" value="AA-adenyl-dom"/>
    <property type="match status" value="1"/>
</dbReference>
<dbReference type="InterPro" id="IPR045851">
    <property type="entry name" value="AMP-bd_C_sf"/>
</dbReference>
<dbReference type="SUPFAM" id="SSF56801">
    <property type="entry name" value="Acetyl-CoA synthetase-like"/>
    <property type="match status" value="1"/>
</dbReference>
<dbReference type="SUPFAM" id="SSF47336">
    <property type="entry name" value="ACP-like"/>
    <property type="match status" value="1"/>
</dbReference>
<dbReference type="Pfam" id="PF00550">
    <property type="entry name" value="PP-binding"/>
    <property type="match status" value="1"/>
</dbReference>
<dbReference type="EMBL" id="JACCCC010000001">
    <property type="protein sequence ID" value="NYE48006.1"/>
    <property type="molecule type" value="Genomic_DNA"/>
</dbReference>
<dbReference type="InterPro" id="IPR020845">
    <property type="entry name" value="AMP-binding_CS"/>
</dbReference>
<dbReference type="Gene3D" id="1.10.1200.10">
    <property type="entry name" value="ACP-like"/>
    <property type="match status" value="1"/>
</dbReference>
<evidence type="ECO:0000256" key="2">
    <source>
        <dbReference type="ARBA" id="ARBA00022450"/>
    </source>
</evidence>
<evidence type="ECO:0000313" key="5">
    <source>
        <dbReference type="EMBL" id="NYE48006.1"/>
    </source>
</evidence>
<sequence>MRYESVHSLVLRAAERFPNRRAVECPQGTLTYAALERRSRQIAQELYTSGAGGGRVIPVLAEDRREAIAAVLGILRIGGVFALLECAAPRLRLEGILGEIEPHYAIVGTGIPTPVEKLVGDLVPSGRLIHAAVETKDPVPERHDHPPRVHQPDPNDPYYVFFTSGSTGRPKGVVGRAESLSHYVGWLAGLLDARPGRRVSQLASLAFDAMVRDVFVPLCTGGTVCVPPAEIRISPHELGRWIEDSGIDLVNCVPTVFRGIANAALIDELEFTTLRCIAMAGESVSPADVGRWFDRYGERIQLLNLYGATETTVTRTYHFITRADADRTSVPIGQPMPGTRVDILDDRGHPCPQGAVGEIHIRSPYLALGYHRHPEATRAVFLPAGPDGDTGDVTYRTGDFGRLAPDGLLEFLGRRDQQVKIGGIRVELGEVEEALRRHPAVGDVAVTVDDQGEVPRLCAFIQAAAPSVGTREWESRQLRQHLANYLPDSLIPRLFVPVSELPRTISGKIDRRALPAPSPALESPVREHTAPRSWTEKALAEIWSGLLPEQTFGVHDDFFELGGYSLLVMQLLSRVRGELGAPIHLRDFLVSPTIESLAGQVDRALESQ</sequence>
<keyword evidence="6" id="KW-1185">Reference proteome</keyword>
<dbReference type="GO" id="GO:0043041">
    <property type="term" value="P:amino acid activation for nonribosomal peptide biosynthetic process"/>
    <property type="evidence" value="ECO:0007669"/>
    <property type="project" value="TreeGrafter"/>
</dbReference>
<dbReference type="PANTHER" id="PTHR45527">
    <property type="entry name" value="NONRIBOSOMAL PEPTIDE SYNTHETASE"/>
    <property type="match status" value="1"/>
</dbReference>
<name>A0A852TU93_9ACTN</name>
<dbReference type="AlphaFoldDB" id="A0A852TU93"/>
<keyword evidence="2" id="KW-0596">Phosphopantetheine</keyword>
<dbReference type="Proteomes" id="UP000589036">
    <property type="component" value="Unassembled WGS sequence"/>
</dbReference>
<evidence type="ECO:0000259" key="4">
    <source>
        <dbReference type="PROSITE" id="PS50075"/>
    </source>
</evidence>
<dbReference type="GO" id="GO:0005737">
    <property type="term" value="C:cytoplasm"/>
    <property type="evidence" value="ECO:0007669"/>
    <property type="project" value="TreeGrafter"/>
</dbReference>
<dbReference type="InterPro" id="IPR010071">
    <property type="entry name" value="AA_adenyl_dom"/>
</dbReference>
<gene>
    <name evidence="5" type="ORF">HDA32_003126</name>
</gene>
<feature type="domain" description="Carrier" evidence="4">
    <location>
        <begin position="530"/>
        <end position="605"/>
    </location>
</feature>
<dbReference type="RefSeq" id="WP_179643868.1">
    <property type="nucleotide sequence ID" value="NZ_BAAAYY010000016.1"/>
</dbReference>
<evidence type="ECO:0000256" key="3">
    <source>
        <dbReference type="ARBA" id="ARBA00022553"/>
    </source>
</evidence>
<organism evidence="5 6">
    <name type="scientific">Spinactinospora alkalitolerans</name>
    <dbReference type="NCBI Taxonomy" id="687207"/>
    <lineage>
        <taxon>Bacteria</taxon>
        <taxon>Bacillati</taxon>
        <taxon>Actinomycetota</taxon>
        <taxon>Actinomycetes</taxon>
        <taxon>Streptosporangiales</taxon>
        <taxon>Nocardiopsidaceae</taxon>
        <taxon>Spinactinospora</taxon>
    </lineage>
</organism>
<evidence type="ECO:0000256" key="1">
    <source>
        <dbReference type="ARBA" id="ARBA00001957"/>
    </source>
</evidence>
<dbReference type="FunFam" id="1.10.1200.10:FF:000016">
    <property type="entry name" value="Non-ribosomal peptide synthase"/>
    <property type="match status" value="1"/>
</dbReference>
<dbReference type="InterPro" id="IPR025110">
    <property type="entry name" value="AMP-bd_C"/>
</dbReference>
<dbReference type="Gene3D" id="3.30.300.30">
    <property type="match status" value="1"/>
</dbReference>
<reference evidence="5 6" key="1">
    <citation type="submission" date="2020-07" db="EMBL/GenBank/DDBJ databases">
        <title>Sequencing the genomes of 1000 actinobacteria strains.</title>
        <authorList>
            <person name="Klenk H.-P."/>
        </authorList>
    </citation>
    <scope>NUCLEOTIDE SEQUENCE [LARGE SCALE GENOMIC DNA]</scope>
    <source>
        <strain evidence="5 6">CXB654</strain>
    </source>
</reference>
<comment type="cofactor">
    <cofactor evidence="1">
        <name>pantetheine 4'-phosphate</name>
        <dbReference type="ChEBI" id="CHEBI:47942"/>
    </cofactor>
</comment>
<dbReference type="PROSITE" id="PS00455">
    <property type="entry name" value="AMP_BINDING"/>
    <property type="match status" value="1"/>
</dbReference>
<dbReference type="InterPro" id="IPR036736">
    <property type="entry name" value="ACP-like_sf"/>
</dbReference>